<dbReference type="InterPro" id="IPR029063">
    <property type="entry name" value="SAM-dependent_MTases_sf"/>
</dbReference>
<dbReference type="EMBL" id="AP019400">
    <property type="protein sequence ID" value="BBI34512.1"/>
    <property type="molecule type" value="Genomic_DNA"/>
</dbReference>
<dbReference type="OrthoDB" id="149130at2"/>
<dbReference type="KEGG" id="cohn:KCTCHS21_39110"/>
<dbReference type="SUPFAM" id="SSF53335">
    <property type="entry name" value="S-adenosyl-L-methionine-dependent methyltransferases"/>
    <property type="match status" value="1"/>
</dbReference>
<gene>
    <name evidence="1" type="ORF">KCTCHS21_39110</name>
</gene>
<protein>
    <recommendedName>
        <fullName evidence="3">dTDP-6-deoxy-L-hexose 3-O-methyltransferase</fullName>
    </recommendedName>
</protein>
<proteinExistence type="predicted"/>
<dbReference type="PANTHER" id="PTHR40036:SF1">
    <property type="entry name" value="MACROCIN O-METHYLTRANSFERASE"/>
    <property type="match status" value="1"/>
</dbReference>
<evidence type="ECO:0000313" key="1">
    <source>
        <dbReference type="EMBL" id="BBI34512.1"/>
    </source>
</evidence>
<dbReference type="RefSeq" id="WP_130611956.1">
    <property type="nucleotide sequence ID" value="NZ_AP019400.1"/>
</dbReference>
<name>A0A3T1D8U1_9BACL</name>
<dbReference type="PANTHER" id="PTHR40036">
    <property type="entry name" value="MACROCIN O-METHYLTRANSFERASE"/>
    <property type="match status" value="1"/>
</dbReference>
<dbReference type="InterPro" id="IPR008884">
    <property type="entry name" value="TylF_MeTrfase"/>
</dbReference>
<organism evidence="1 2">
    <name type="scientific">Cohnella abietis</name>
    <dbReference type="NCBI Taxonomy" id="2507935"/>
    <lineage>
        <taxon>Bacteria</taxon>
        <taxon>Bacillati</taxon>
        <taxon>Bacillota</taxon>
        <taxon>Bacilli</taxon>
        <taxon>Bacillales</taxon>
        <taxon>Paenibacillaceae</taxon>
        <taxon>Cohnella</taxon>
    </lineage>
</organism>
<accession>A0A3T1D8U1</accession>
<reference evidence="1 2" key="1">
    <citation type="submission" date="2019-01" db="EMBL/GenBank/DDBJ databases">
        <title>Complete genome sequence of Cohnella hallensis HS21 isolated from Korean fir (Abies koreana) rhizospheric soil.</title>
        <authorList>
            <person name="Jiang L."/>
            <person name="Kang S.W."/>
            <person name="Kim S."/>
            <person name="Jung J."/>
            <person name="Kim C.Y."/>
            <person name="Kim D.H."/>
            <person name="Kim S.W."/>
            <person name="Lee J."/>
        </authorList>
    </citation>
    <scope>NUCLEOTIDE SEQUENCE [LARGE SCALE GENOMIC DNA]</scope>
    <source>
        <strain evidence="1 2">HS21</strain>
    </source>
</reference>
<evidence type="ECO:0008006" key="3">
    <source>
        <dbReference type="Google" id="ProtNLM"/>
    </source>
</evidence>
<dbReference type="Proteomes" id="UP000289856">
    <property type="component" value="Chromosome"/>
</dbReference>
<sequence length="253" mass="29172">MRIRKPPMAAITRHHSQQDRLAHRLAEQTFRSSQTSLINKLEAFPRFATKRSVARFLTRYEIYKEILHVNGSIVECGVFNGAGFYSWAQFTNIFEPSNHSRKIIGFDTFAGFPSLAEQDEDSEKTFETGDMRGDDVEQLRASIAKYDAERHLSHISNTEFVQGDFTETAAPYLHDHPHLLIALLYLDFDLYEPTRKALELFLPRMPKGAIVCFDELNCSAFPGETAALLEMLPIRDTELRRFPFDPWISYFKV</sequence>
<keyword evidence="2" id="KW-1185">Reference proteome</keyword>
<dbReference type="Gene3D" id="3.40.50.150">
    <property type="entry name" value="Vaccinia Virus protein VP39"/>
    <property type="match status" value="1"/>
</dbReference>
<dbReference type="AlphaFoldDB" id="A0A3T1D8U1"/>
<evidence type="ECO:0000313" key="2">
    <source>
        <dbReference type="Proteomes" id="UP000289856"/>
    </source>
</evidence>
<dbReference type="Pfam" id="PF05711">
    <property type="entry name" value="TylF"/>
    <property type="match status" value="1"/>
</dbReference>